<feature type="region of interest" description="Disordered" evidence="1">
    <location>
        <begin position="1"/>
        <end position="23"/>
    </location>
</feature>
<dbReference type="Proteomes" id="UP000315003">
    <property type="component" value="Chromosome"/>
</dbReference>
<organism evidence="2 3">
    <name type="scientific">Stieleria bergensis</name>
    <dbReference type="NCBI Taxonomy" id="2528025"/>
    <lineage>
        <taxon>Bacteria</taxon>
        <taxon>Pseudomonadati</taxon>
        <taxon>Planctomycetota</taxon>
        <taxon>Planctomycetia</taxon>
        <taxon>Pirellulales</taxon>
        <taxon>Pirellulaceae</taxon>
        <taxon>Stieleria</taxon>
    </lineage>
</organism>
<accession>A0A517T110</accession>
<keyword evidence="3" id="KW-1185">Reference proteome</keyword>
<dbReference type="EMBL" id="CP036272">
    <property type="protein sequence ID" value="QDT62075.1"/>
    <property type="molecule type" value="Genomic_DNA"/>
</dbReference>
<name>A0A517T110_9BACT</name>
<evidence type="ECO:0000313" key="2">
    <source>
        <dbReference type="EMBL" id="QDT62075.1"/>
    </source>
</evidence>
<proteinExistence type="predicted"/>
<sequence length="37" mass="4282">MVDRWDTPSLDGDTPYGRSPYGRSFDVKLPFDFKLDS</sequence>
<dbReference type="AlphaFoldDB" id="A0A517T110"/>
<evidence type="ECO:0000256" key="1">
    <source>
        <dbReference type="SAM" id="MobiDB-lite"/>
    </source>
</evidence>
<evidence type="ECO:0000313" key="3">
    <source>
        <dbReference type="Proteomes" id="UP000315003"/>
    </source>
</evidence>
<gene>
    <name evidence="2" type="ORF">SV7mr_46220</name>
</gene>
<reference evidence="2 3" key="1">
    <citation type="submission" date="2019-02" db="EMBL/GenBank/DDBJ databases">
        <title>Deep-cultivation of Planctomycetes and their phenomic and genomic characterization uncovers novel biology.</title>
        <authorList>
            <person name="Wiegand S."/>
            <person name="Jogler M."/>
            <person name="Boedeker C."/>
            <person name="Pinto D."/>
            <person name="Vollmers J."/>
            <person name="Rivas-Marin E."/>
            <person name="Kohn T."/>
            <person name="Peeters S.H."/>
            <person name="Heuer A."/>
            <person name="Rast P."/>
            <person name="Oberbeckmann S."/>
            <person name="Bunk B."/>
            <person name="Jeske O."/>
            <person name="Meyerdierks A."/>
            <person name="Storesund J.E."/>
            <person name="Kallscheuer N."/>
            <person name="Luecker S."/>
            <person name="Lage O.M."/>
            <person name="Pohl T."/>
            <person name="Merkel B.J."/>
            <person name="Hornburger P."/>
            <person name="Mueller R.-W."/>
            <person name="Bruemmer F."/>
            <person name="Labrenz M."/>
            <person name="Spormann A.M."/>
            <person name="Op den Camp H."/>
            <person name="Overmann J."/>
            <person name="Amann R."/>
            <person name="Jetten M.S.M."/>
            <person name="Mascher T."/>
            <person name="Medema M.H."/>
            <person name="Devos D.P."/>
            <person name="Kaster A.-K."/>
            <person name="Ovreas L."/>
            <person name="Rohde M."/>
            <person name="Galperin M.Y."/>
            <person name="Jogler C."/>
        </authorList>
    </citation>
    <scope>NUCLEOTIDE SEQUENCE [LARGE SCALE GENOMIC DNA]</scope>
    <source>
        <strain evidence="2 3">SV_7m_r</strain>
    </source>
</reference>
<protein>
    <submittedName>
        <fullName evidence="2">Uncharacterized protein</fullName>
    </submittedName>
</protein>